<protein>
    <submittedName>
        <fullName evidence="5">Long-chain fatty acid--CoA ligase</fullName>
    </submittedName>
</protein>
<dbReference type="GO" id="GO:0006631">
    <property type="term" value="P:fatty acid metabolic process"/>
    <property type="evidence" value="ECO:0007669"/>
    <property type="project" value="TreeGrafter"/>
</dbReference>
<feature type="domain" description="AMP-dependent synthetase/ligase" evidence="3">
    <location>
        <begin position="14"/>
        <end position="322"/>
    </location>
</feature>
<comment type="caution">
    <text evidence="5">The sequence shown here is derived from an EMBL/GenBank/DDBJ whole genome shotgun (WGS) entry which is preliminary data.</text>
</comment>
<name>A0A934VV96_9BACT</name>
<gene>
    <name evidence="5" type="ORF">JIN85_13020</name>
</gene>
<dbReference type="CDD" id="cd04433">
    <property type="entry name" value="AFD_class_I"/>
    <property type="match status" value="1"/>
</dbReference>
<dbReference type="InterPro" id="IPR025110">
    <property type="entry name" value="AMP-bd_C"/>
</dbReference>
<dbReference type="Gene3D" id="3.30.300.30">
    <property type="match status" value="1"/>
</dbReference>
<dbReference type="InterPro" id="IPR000873">
    <property type="entry name" value="AMP-dep_synth/lig_dom"/>
</dbReference>
<dbReference type="InterPro" id="IPR045851">
    <property type="entry name" value="AMP-bd_C_sf"/>
</dbReference>
<reference evidence="5" key="1">
    <citation type="submission" date="2021-01" db="EMBL/GenBank/DDBJ databases">
        <title>Modified the classification status of verrucomicrobia.</title>
        <authorList>
            <person name="Feng X."/>
        </authorList>
    </citation>
    <scope>NUCLEOTIDE SEQUENCE</scope>
    <source>
        <strain evidence="5">KCTC 22041</strain>
    </source>
</reference>
<dbReference type="EMBL" id="JAENIJ010000020">
    <property type="protein sequence ID" value="MBK1883342.1"/>
    <property type="molecule type" value="Genomic_DNA"/>
</dbReference>
<feature type="domain" description="AMP-binding enzyme C-terminal" evidence="4">
    <location>
        <begin position="372"/>
        <end position="447"/>
    </location>
</feature>
<dbReference type="Pfam" id="PF00501">
    <property type="entry name" value="AMP-binding"/>
    <property type="match status" value="1"/>
</dbReference>
<dbReference type="PANTHER" id="PTHR43201:SF5">
    <property type="entry name" value="MEDIUM-CHAIN ACYL-COA LIGASE ACSF2, MITOCHONDRIAL"/>
    <property type="match status" value="1"/>
</dbReference>
<keyword evidence="6" id="KW-1185">Reference proteome</keyword>
<dbReference type="InterPro" id="IPR020845">
    <property type="entry name" value="AMP-binding_CS"/>
</dbReference>
<evidence type="ECO:0000256" key="2">
    <source>
        <dbReference type="ARBA" id="ARBA00022598"/>
    </source>
</evidence>
<dbReference type="AlphaFoldDB" id="A0A934VV96"/>
<dbReference type="PROSITE" id="PS00455">
    <property type="entry name" value="AMP_BINDING"/>
    <property type="match status" value="1"/>
</dbReference>
<organism evidence="5 6">
    <name type="scientific">Luteolibacter pohnpeiensis</name>
    <dbReference type="NCBI Taxonomy" id="454153"/>
    <lineage>
        <taxon>Bacteria</taxon>
        <taxon>Pseudomonadati</taxon>
        <taxon>Verrucomicrobiota</taxon>
        <taxon>Verrucomicrobiia</taxon>
        <taxon>Verrucomicrobiales</taxon>
        <taxon>Verrucomicrobiaceae</taxon>
        <taxon>Luteolibacter</taxon>
    </lineage>
</organism>
<comment type="similarity">
    <text evidence="1">Belongs to the ATP-dependent AMP-binding enzyme family.</text>
</comment>
<dbReference type="RefSeq" id="WP_200271395.1">
    <property type="nucleotide sequence ID" value="NZ_JAENIJ010000020.1"/>
</dbReference>
<proteinExistence type="inferred from homology"/>
<evidence type="ECO:0000313" key="5">
    <source>
        <dbReference type="EMBL" id="MBK1883342.1"/>
    </source>
</evidence>
<dbReference type="GO" id="GO:0031956">
    <property type="term" value="F:medium-chain fatty acid-CoA ligase activity"/>
    <property type="evidence" value="ECO:0007669"/>
    <property type="project" value="TreeGrafter"/>
</dbReference>
<dbReference type="Gene3D" id="3.40.50.12780">
    <property type="entry name" value="N-terminal domain of ligase-like"/>
    <property type="match status" value="1"/>
</dbReference>
<dbReference type="PANTHER" id="PTHR43201">
    <property type="entry name" value="ACYL-COA SYNTHETASE"/>
    <property type="match status" value="1"/>
</dbReference>
<dbReference type="SUPFAM" id="SSF56801">
    <property type="entry name" value="Acetyl-CoA synthetase-like"/>
    <property type="match status" value="1"/>
</dbReference>
<keyword evidence="2 5" id="KW-0436">Ligase</keyword>
<evidence type="ECO:0000313" key="6">
    <source>
        <dbReference type="Proteomes" id="UP000603141"/>
    </source>
</evidence>
<evidence type="ECO:0000256" key="1">
    <source>
        <dbReference type="ARBA" id="ARBA00006432"/>
    </source>
</evidence>
<evidence type="ECO:0000259" key="4">
    <source>
        <dbReference type="Pfam" id="PF13193"/>
    </source>
</evidence>
<dbReference type="Pfam" id="PF13193">
    <property type="entry name" value="AMP-binding_C"/>
    <property type="match status" value="1"/>
</dbReference>
<dbReference type="Proteomes" id="UP000603141">
    <property type="component" value="Unassembled WGS sequence"/>
</dbReference>
<evidence type="ECO:0000259" key="3">
    <source>
        <dbReference type="Pfam" id="PF00501"/>
    </source>
</evidence>
<dbReference type="InterPro" id="IPR042099">
    <property type="entry name" value="ANL_N_sf"/>
</dbReference>
<accession>A0A934VV96</accession>
<sequence length="451" mass="48265">MNIVDEIFSGAVKERSALLADGAILTFGELESQVSEAADWLAACEGFHAGIRVGLSCANGVEYIVLALALLKAGACLVPLADELTAAERDEVVERTCLGGILERSDAGRIWRSLNPARFSHEEEFLALNPAFIRFSSGTTGKSKGVVLSHQKLLERITAANAGLQIGPADRVLWMLPMTHHFAVSIVLYLHAGACTVLGESHLAADVLELAEASNATVIYGSPFHHALLAADRGGYAWPELRLAVSTAAALAPGTADEFLRRFGKPLVQGLGIIEIGLPLLNLDGEAPASVGRPQPAYQVRIEGESIGELWVRGPGMFDAYLSPWKLCADVCDDGWFATGDLAEMDETGRVFLRGRKKSVLNVGGMKVFPEEIEAVLNRHPAVARSRVTGLDHPVMGAVPVAEVVLDGEKTATSRQLAEFCRGLLSSYKVPIKFRIVDAVPLTASGKIKRV</sequence>